<keyword evidence="3" id="KW-0238">DNA-binding</keyword>
<dbReference type="AlphaFoldDB" id="A0A4R6VBD1"/>
<dbReference type="InterPro" id="IPR058163">
    <property type="entry name" value="LysR-type_TF_proteobact-type"/>
</dbReference>
<sequence>MLFDEMSAFVAVARQRSFALAAKTSGIPKSTLSRKISQLEQKLGLRLLNRTTRKIELTEAGERYLERVSPLLEEAKLIQRELTEIQAQPRGRLNISIAPDTANLLIAPLLAEFYRHYPHIQIEFDVTPRRVDLISEHMDLVIRLGELSDSHFIARRLTVLEQGLYAAPDYLRRQGSPTRIETLVQHQCLSTVKNNRWVLHKGKESCQLEIQGNYKMNNWGLALNLALNGLGIGLFPHRLAAPFVAQGRLLHLLPQWQGSAIPVYALTETRLLPAKVQYFLDFLKQQIGKDSG</sequence>
<dbReference type="GO" id="GO:0043565">
    <property type="term" value="F:sequence-specific DNA binding"/>
    <property type="evidence" value="ECO:0007669"/>
    <property type="project" value="TreeGrafter"/>
</dbReference>
<dbReference type="Pfam" id="PF00126">
    <property type="entry name" value="HTH_1"/>
    <property type="match status" value="1"/>
</dbReference>
<dbReference type="PANTHER" id="PTHR30537">
    <property type="entry name" value="HTH-TYPE TRANSCRIPTIONAL REGULATOR"/>
    <property type="match status" value="1"/>
</dbReference>
<dbReference type="FunFam" id="1.10.10.10:FF:000001">
    <property type="entry name" value="LysR family transcriptional regulator"/>
    <property type="match status" value="1"/>
</dbReference>
<dbReference type="SUPFAM" id="SSF53850">
    <property type="entry name" value="Periplasmic binding protein-like II"/>
    <property type="match status" value="1"/>
</dbReference>
<dbReference type="PANTHER" id="PTHR30537:SF5">
    <property type="entry name" value="HTH-TYPE TRANSCRIPTIONAL ACTIVATOR TTDR-RELATED"/>
    <property type="match status" value="1"/>
</dbReference>
<dbReference type="EMBL" id="SNYQ01000005">
    <property type="protein sequence ID" value="TDQ57451.1"/>
    <property type="molecule type" value="Genomic_DNA"/>
</dbReference>
<dbReference type="OrthoDB" id="8885940at2"/>
<dbReference type="RefSeq" id="WP_133545065.1">
    <property type="nucleotide sequence ID" value="NZ_SNYQ01000005.1"/>
</dbReference>
<reference evidence="6 7" key="1">
    <citation type="submission" date="2019-03" db="EMBL/GenBank/DDBJ databases">
        <title>Genomic Encyclopedia of Type Strains, Phase IV (KMG-IV): sequencing the most valuable type-strain genomes for metagenomic binning, comparative biology and taxonomic classification.</title>
        <authorList>
            <person name="Goeker M."/>
        </authorList>
    </citation>
    <scope>NUCLEOTIDE SEQUENCE [LARGE SCALE GENOMIC DNA]</scope>
    <source>
        <strain evidence="6 7">DSM 28403</strain>
    </source>
</reference>
<proteinExistence type="inferred from homology"/>
<dbReference type="SUPFAM" id="SSF46785">
    <property type="entry name" value="Winged helix' DNA-binding domain"/>
    <property type="match status" value="1"/>
</dbReference>
<evidence type="ECO:0000313" key="7">
    <source>
        <dbReference type="Proteomes" id="UP000295657"/>
    </source>
</evidence>
<dbReference type="InterPro" id="IPR036390">
    <property type="entry name" value="WH_DNA-bd_sf"/>
</dbReference>
<evidence type="ECO:0000259" key="5">
    <source>
        <dbReference type="PROSITE" id="PS50931"/>
    </source>
</evidence>
<comment type="caution">
    <text evidence="6">The sequence shown here is derived from an EMBL/GenBank/DDBJ whole genome shotgun (WGS) entry which is preliminary data.</text>
</comment>
<protein>
    <submittedName>
        <fullName evidence="6">LysR family transcriptional regulator</fullName>
    </submittedName>
</protein>
<comment type="similarity">
    <text evidence="1">Belongs to the LysR transcriptional regulatory family.</text>
</comment>
<keyword evidence="7" id="KW-1185">Reference proteome</keyword>
<organism evidence="6 7">
    <name type="scientific">Mesocricetibacter intestinalis</name>
    <dbReference type="NCBI Taxonomy" id="1521930"/>
    <lineage>
        <taxon>Bacteria</taxon>
        <taxon>Pseudomonadati</taxon>
        <taxon>Pseudomonadota</taxon>
        <taxon>Gammaproteobacteria</taxon>
        <taxon>Pasteurellales</taxon>
        <taxon>Pasteurellaceae</taxon>
        <taxon>Mesocricetibacter</taxon>
    </lineage>
</organism>
<dbReference type="GO" id="GO:0003700">
    <property type="term" value="F:DNA-binding transcription factor activity"/>
    <property type="evidence" value="ECO:0007669"/>
    <property type="project" value="InterPro"/>
</dbReference>
<dbReference type="InterPro" id="IPR005119">
    <property type="entry name" value="LysR_subst-bd"/>
</dbReference>
<keyword evidence="2" id="KW-0805">Transcription regulation</keyword>
<dbReference type="PROSITE" id="PS50931">
    <property type="entry name" value="HTH_LYSR"/>
    <property type="match status" value="1"/>
</dbReference>
<dbReference type="Gene3D" id="1.10.10.10">
    <property type="entry name" value="Winged helix-like DNA-binding domain superfamily/Winged helix DNA-binding domain"/>
    <property type="match status" value="1"/>
</dbReference>
<evidence type="ECO:0000313" key="6">
    <source>
        <dbReference type="EMBL" id="TDQ57451.1"/>
    </source>
</evidence>
<accession>A0A4R6VBD1</accession>
<name>A0A4R6VBD1_9PAST</name>
<dbReference type="CDD" id="cd08422">
    <property type="entry name" value="PBP2_CrgA_like"/>
    <property type="match status" value="1"/>
</dbReference>
<dbReference type="Pfam" id="PF03466">
    <property type="entry name" value="LysR_substrate"/>
    <property type="match status" value="1"/>
</dbReference>
<gene>
    <name evidence="6" type="ORF">EDC45_1517</name>
</gene>
<feature type="domain" description="HTH lysR-type" evidence="5">
    <location>
        <begin position="1"/>
        <end position="58"/>
    </location>
</feature>
<dbReference type="Proteomes" id="UP000295657">
    <property type="component" value="Unassembled WGS sequence"/>
</dbReference>
<dbReference type="GO" id="GO:0006351">
    <property type="term" value="P:DNA-templated transcription"/>
    <property type="evidence" value="ECO:0007669"/>
    <property type="project" value="TreeGrafter"/>
</dbReference>
<dbReference type="Gene3D" id="3.40.190.290">
    <property type="match status" value="1"/>
</dbReference>
<evidence type="ECO:0000256" key="4">
    <source>
        <dbReference type="ARBA" id="ARBA00023163"/>
    </source>
</evidence>
<evidence type="ECO:0000256" key="1">
    <source>
        <dbReference type="ARBA" id="ARBA00009437"/>
    </source>
</evidence>
<keyword evidence="4" id="KW-0804">Transcription</keyword>
<dbReference type="InterPro" id="IPR000847">
    <property type="entry name" value="LysR_HTH_N"/>
</dbReference>
<evidence type="ECO:0000256" key="3">
    <source>
        <dbReference type="ARBA" id="ARBA00023125"/>
    </source>
</evidence>
<dbReference type="InterPro" id="IPR036388">
    <property type="entry name" value="WH-like_DNA-bd_sf"/>
</dbReference>
<evidence type="ECO:0000256" key="2">
    <source>
        <dbReference type="ARBA" id="ARBA00023015"/>
    </source>
</evidence>